<dbReference type="Gene3D" id="1.20.1250.20">
    <property type="entry name" value="MFS general substrate transporter like domains"/>
    <property type="match status" value="1"/>
</dbReference>
<organism evidence="3 4">
    <name type="scientific">Corynebacterium yudongzhengii</name>
    <dbReference type="NCBI Taxonomy" id="2080740"/>
    <lineage>
        <taxon>Bacteria</taxon>
        <taxon>Bacillati</taxon>
        <taxon>Actinomycetota</taxon>
        <taxon>Actinomycetes</taxon>
        <taxon>Mycobacteriales</taxon>
        <taxon>Corynebacteriaceae</taxon>
        <taxon>Corynebacterium</taxon>
    </lineage>
</organism>
<evidence type="ECO:0000256" key="1">
    <source>
        <dbReference type="SAM" id="MobiDB-lite"/>
    </source>
</evidence>
<feature type="transmembrane region" description="Helical" evidence="2">
    <location>
        <begin position="103"/>
        <end position="120"/>
    </location>
</feature>
<evidence type="ECO:0008006" key="5">
    <source>
        <dbReference type="Google" id="ProtNLM"/>
    </source>
</evidence>
<comment type="caution">
    <text evidence="3">The sequence shown here is derived from an EMBL/GenBank/DDBJ whole genome shotgun (WGS) entry which is preliminary data.</text>
</comment>
<keyword evidence="4" id="KW-1185">Reference proteome</keyword>
<evidence type="ECO:0000313" key="3">
    <source>
        <dbReference type="EMBL" id="PWC02705.1"/>
    </source>
</evidence>
<keyword evidence="2" id="KW-0472">Membrane</keyword>
<proteinExistence type="predicted"/>
<dbReference type="KEGG" id="cyz:C3B44_01430"/>
<dbReference type="RefSeq" id="WP_108430788.1">
    <property type="nucleotide sequence ID" value="NZ_CP026947.1"/>
</dbReference>
<accession>A0A2U1T9U8</accession>
<evidence type="ECO:0000313" key="4">
    <source>
        <dbReference type="Proteomes" id="UP000244989"/>
    </source>
</evidence>
<keyword evidence="2" id="KW-1133">Transmembrane helix</keyword>
<sequence>MTMFPTPFTGGGNDPNRQWRDERSPDGTWPKALRYGFVLTLVAAVLMLVSGLFILQYANLDDAPLDIAQTFQTNKWVVGIGNIVLALFMTVAASYLRRGSRVARRWLSVLLFLAGGLNLAGFVVSVAGLAAIVIIAFVAFAAMFLYRPAANEFIRERN</sequence>
<dbReference type="AlphaFoldDB" id="A0A2U1T9U8"/>
<dbReference type="Proteomes" id="UP000244989">
    <property type="component" value="Unassembled WGS sequence"/>
</dbReference>
<feature type="region of interest" description="Disordered" evidence="1">
    <location>
        <begin position="1"/>
        <end position="24"/>
    </location>
</feature>
<keyword evidence="2" id="KW-0812">Transmembrane</keyword>
<name>A0A2U1T9U8_9CORY</name>
<feature type="transmembrane region" description="Helical" evidence="2">
    <location>
        <begin position="32"/>
        <end position="56"/>
    </location>
</feature>
<protein>
    <recommendedName>
        <fullName evidence="5">Tellurium resistance protein TerC</fullName>
    </recommendedName>
</protein>
<reference evidence="4" key="1">
    <citation type="submission" date="2018-04" db="EMBL/GenBank/DDBJ databases">
        <authorList>
            <person name="Liu S."/>
            <person name="Wang Z."/>
            <person name="Li J."/>
        </authorList>
    </citation>
    <scope>NUCLEOTIDE SEQUENCE [LARGE SCALE GENOMIC DNA]</scope>
    <source>
        <strain evidence="4">2189</strain>
    </source>
</reference>
<dbReference type="InterPro" id="IPR036259">
    <property type="entry name" value="MFS_trans_sf"/>
</dbReference>
<feature type="transmembrane region" description="Helical" evidence="2">
    <location>
        <begin position="76"/>
        <end position="96"/>
    </location>
</feature>
<dbReference type="EMBL" id="QEEZ01000001">
    <property type="protein sequence ID" value="PWC02705.1"/>
    <property type="molecule type" value="Genomic_DNA"/>
</dbReference>
<dbReference type="OrthoDB" id="4426696at2"/>
<evidence type="ECO:0000256" key="2">
    <source>
        <dbReference type="SAM" id="Phobius"/>
    </source>
</evidence>
<gene>
    <name evidence="3" type="ORF">DF222_00160</name>
</gene>